<gene>
    <name evidence="8" type="ORF">GCM10007977_098000</name>
</gene>
<dbReference type="PANTHER" id="PTHR42718:SF9">
    <property type="entry name" value="MAJOR FACILITATOR SUPERFAMILY MULTIDRUG TRANSPORTER MFSC"/>
    <property type="match status" value="1"/>
</dbReference>
<feature type="transmembrane region" description="Helical" evidence="6">
    <location>
        <begin position="265"/>
        <end position="293"/>
    </location>
</feature>
<dbReference type="InterPro" id="IPR036259">
    <property type="entry name" value="MFS_trans_sf"/>
</dbReference>
<evidence type="ECO:0000259" key="7">
    <source>
        <dbReference type="PROSITE" id="PS50850"/>
    </source>
</evidence>
<feature type="transmembrane region" description="Helical" evidence="6">
    <location>
        <begin position="157"/>
        <end position="174"/>
    </location>
</feature>
<dbReference type="GO" id="GO:0005886">
    <property type="term" value="C:plasma membrane"/>
    <property type="evidence" value="ECO:0007669"/>
    <property type="project" value="UniProtKB-SubCell"/>
</dbReference>
<dbReference type="Gene3D" id="1.20.1720.10">
    <property type="entry name" value="Multidrug resistance protein D"/>
    <property type="match status" value="1"/>
</dbReference>
<dbReference type="CDD" id="cd17321">
    <property type="entry name" value="MFS_MMR_MDR_like"/>
    <property type="match status" value="1"/>
</dbReference>
<evidence type="ECO:0000313" key="9">
    <source>
        <dbReference type="Proteomes" id="UP000642070"/>
    </source>
</evidence>
<comment type="caution">
    <text evidence="8">The sequence shown here is derived from an EMBL/GenBank/DDBJ whole genome shotgun (WGS) entry which is preliminary data.</text>
</comment>
<evidence type="ECO:0000256" key="6">
    <source>
        <dbReference type="SAM" id="Phobius"/>
    </source>
</evidence>
<dbReference type="InterPro" id="IPR011701">
    <property type="entry name" value="MFS"/>
</dbReference>
<keyword evidence="5 6" id="KW-0472">Membrane</keyword>
<dbReference type="PROSITE" id="PS50850">
    <property type="entry name" value="MFS"/>
    <property type="match status" value="1"/>
</dbReference>
<proteinExistence type="predicted"/>
<keyword evidence="2" id="KW-0813">Transport</keyword>
<keyword evidence="3 6" id="KW-0812">Transmembrane</keyword>
<keyword evidence="9" id="KW-1185">Reference proteome</keyword>
<feature type="transmembrane region" description="Helical" evidence="6">
    <location>
        <begin position="65"/>
        <end position="85"/>
    </location>
</feature>
<dbReference type="Gene3D" id="1.20.1250.20">
    <property type="entry name" value="MFS general substrate transporter like domains"/>
    <property type="match status" value="1"/>
</dbReference>
<feature type="transmembrane region" description="Helical" evidence="6">
    <location>
        <begin position="225"/>
        <end position="244"/>
    </location>
</feature>
<evidence type="ECO:0000256" key="3">
    <source>
        <dbReference type="ARBA" id="ARBA00022692"/>
    </source>
</evidence>
<feature type="transmembrane region" description="Helical" evidence="6">
    <location>
        <begin position="361"/>
        <end position="380"/>
    </location>
</feature>
<feature type="transmembrane region" description="Helical" evidence="6">
    <location>
        <begin position="131"/>
        <end position="151"/>
    </location>
</feature>
<dbReference type="GO" id="GO:0022857">
    <property type="term" value="F:transmembrane transporter activity"/>
    <property type="evidence" value="ECO:0007669"/>
    <property type="project" value="InterPro"/>
</dbReference>
<evidence type="ECO:0000256" key="1">
    <source>
        <dbReference type="ARBA" id="ARBA00004651"/>
    </source>
</evidence>
<dbReference type="EMBL" id="BMPI01000085">
    <property type="protein sequence ID" value="GGM80983.1"/>
    <property type="molecule type" value="Genomic_DNA"/>
</dbReference>
<dbReference type="PANTHER" id="PTHR42718">
    <property type="entry name" value="MAJOR FACILITATOR SUPERFAMILY MULTIDRUG TRANSPORTER MFSC"/>
    <property type="match status" value="1"/>
</dbReference>
<feature type="transmembrane region" description="Helical" evidence="6">
    <location>
        <begin position="305"/>
        <end position="324"/>
    </location>
</feature>
<evidence type="ECO:0000313" key="8">
    <source>
        <dbReference type="EMBL" id="GGM80983.1"/>
    </source>
</evidence>
<dbReference type="Proteomes" id="UP000642070">
    <property type="component" value="Unassembled WGS sequence"/>
</dbReference>
<keyword evidence="4 6" id="KW-1133">Transmembrane helix</keyword>
<feature type="transmembrane region" description="Helical" evidence="6">
    <location>
        <begin position="336"/>
        <end position="355"/>
    </location>
</feature>
<evidence type="ECO:0000256" key="5">
    <source>
        <dbReference type="ARBA" id="ARBA00023136"/>
    </source>
</evidence>
<feature type="transmembrane region" description="Helical" evidence="6">
    <location>
        <begin position="91"/>
        <end position="110"/>
    </location>
</feature>
<sequence length="539" mass="56916">MLMATVNASIVIISLPAIFNGVHLDPLARGNVGYLLWMLMGYMLVTAVLVVSLGRLGDIYGKVRIYNAGFAVFTGASVALALTPFEGESGVLWLIGWRLVQGVGGAMLMANSTAIITDAFPPRRRGTALGVNQVAGLAGTFIGLVLGGILSAWHWQAIFWVSVVVGAAGTWWSYRNLRECSPRRADVRIDWAGNLTFAAGLTILLASVTYGIQPYHGHTEGWTNPVVAGGLILGALLLAAFCVIETRVRDPMFNLRLFRIQAFWAGNLATLLNAIARGGLQFMLIIWLQGIWLPLHGYDFAETPLWAGIYLLPLTLGFVVAGPLSGYLSDRYGARLFATGGLLVMAASFIGLLLVPVDFGYPGFAALLAINGIGSGLFSAPNTTAVMNSVPAAERGAASGIRATFQNTGMVLSIGVFFSLLVAGLSRSLPVTLRTELVTLDVPTPAADAVAAVPPVELMFSAFLGVNPLGTLLNAAGVLDTLPTVTVHALTDRTFLPRLLSGPFHDGLVVVFTLAAALSVAAAVVSLLRGGVYIHDEDQ</sequence>
<organism evidence="8 9">
    <name type="scientific">Dactylosporangium sucinum</name>
    <dbReference type="NCBI Taxonomy" id="1424081"/>
    <lineage>
        <taxon>Bacteria</taxon>
        <taxon>Bacillati</taxon>
        <taxon>Actinomycetota</taxon>
        <taxon>Actinomycetes</taxon>
        <taxon>Micromonosporales</taxon>
        <taxon>Micromonosporaceae</taxon>
        <taxon>Dactylosporangium</taxon>
    </lineage>
</organism>
<feature type="transmembrane region" description="Helical" evidence="6">
    <location>
        <begin position="34"/>
        <end position="53"/>
    </location>
</feature>
<feature type="domain" description="Major facilitator superfamily (MFS) profile" evidence="7">
    <location>
        <begin position="1"/>
        <end position="469"/>
    </location>
</feature>
<dbReference type="InterPro" id="IPR020846">
    <property type="entry name" value="MFS_dom"/>
</dbReference>
<feature type="transmembrane region" description="Helical" evidence="6">
    <location>
        <begin position="507"/>
        <end position="528"/>
    </location>
</feature>
<protein>
    <submittedName>
        <fullName evidence="8">MFS transporter</fullName>
    </submittedName>
</protein>
<reference evidence="8" key="1">
    <citation type="journal article" date="2014" name="Int. J. Syst. Evol. Microbiol.">
        <title>Complete genome sequence of Corynebacterium casei LMG S-19264T (=DSM 44701T), isolated from a smear-ripened cheese.</title>
        <authorList>
            <consortium name="US DOE Joint Genome Institute (JGI-PGF)"/>
            <person name="Walter F."/>
            <person name="Albersmeier A."/>
            <person name="Kalinowski J."/>
            <person name="Ruckert C."/>
        </authorList>
    </citation>
    <scope>NUCLEOTIDE SEQUENCE</scope>
    <source>
        <strain evidence="8">JCM 19831</strain>
    </source>
</reference>
<dbReference type="Pfam" id="PF07690">
    <property type="entry name" value="MFS_1"/>
    <property type="match status" value="1"/>
</dbReference>
<evidence type="ECO:0000256" key="2">
    <source>
        <dbReference type="ARBA" id="ARBA00022448"/>
    </source>
</evidence>
<dbReference type="AlphaFoldDB" id="A0A917X6K1"/>
<dbReference type="SUPFAM" id="SSF103473">
    <property type="entry name" value="MFS general substrate transporter"/>
    <property type="match status" value="1"/>
</dbReference>
<evidence type="ECO:0000256" key="4">
    <source>
        <dbReference type="ARBA" id="ARBA00022989"/>
    </source>
</evidence>
<feature type="transmembrane region" description="Helical" evidence="6">
    <location>
        <begin position="195"/>
        <end position="213"/>
    </location>
</feature>
<comment type="subcellular location">
    <subcellularLocation>
        <location evidence="1">Cell membrane</location>
        <topology evidence="1">Multi-pass membrane protein</topology>
    </subcellularLocation>
</comment>
<accession>A0A917X6K1</accession>
<feature type="transmembrane region" description="Helical" evidence="6">
    <location>
        <begin position="409"/>
        <end position="429"/>
    </location>
</feature>
<name>A0A917X6K1_9ACTN</name>
<reference evidence="8" key="2">
    <citation type="submission" date="2020-09" db="EMBL/GenBank/DDBJ databases">
        <authorList>
            <person name="Sun Q."/>
            <person name="Ohkuma M."/>
        </authorList>
    </citation>
    <scope>NUCLEOTIDE SEQUENCE</scope>
    <source>
        <strain evidence="8">JCM 19831</strain>
    </source>
</reference>